<evidence type="ECO:0000256" key="1">
    <source>
        <dbReference type="ARBA" id="ARBA00017693"/>
    </source>
</evidence>
<dbReference type="KEGG" id="tvd:SG34_026935"/>
<reference evidence="5 6" key="1">
    <citation type="journal article" date="2015" name="Genome Announc.">
        <title>Draft Genome Sequences of Marine Isolates of Thalassomonas viridans and Thalassomonas actiniarum.</title>
        <authorList>
            <person name="Olonade I."/>
            <person name="van Zyl L.J."/>
            <person name="Trindade M."/>
        </authorList>
    </citation>
    <scope>NUCLEOTIDE SEQUENCE [LARGE SCALE GENOMIC DNA]</scope>
    <source>
        <strain evidence="5 6">XOM25</strain>
    </source>
</reference>
<dbReference type="PANTHER" id="PTHR47191:SF2">
    <property type="entry name" value="OS05G0170800 PROTEIN"/>
    <property type="match status" value="1"/>
</dbReference>
<dbReference type="NCBIfam" id="NF003967">
    <property type="entry name" value="PRK05461.1"/>
    <property type="match status" value="1"/>
</dbReference>
<dbReference type="PROSITE" id="PS51087">
    <property type="entry name" value="APAG"/>
    <property type="match status" value="1"/>
</dbReference>
<evidence type="ECO:0000313" key="6">
    <source>
        <dbReference type="Proteomes" id="UP000032352"/>
    </source>
</evidence>
<protein>
    <recommendedName>
        <fullName evidence="1 2">Protein ApaG</fullName>
    </recommendedName>
</protein>
<dbReference type="Gene3D" id="2.60.40.1470">
    <property type="entry name" value="ApaG domain"/>
    <property type="match status" value="1"/>
</dbReference>
<organism evidence="5 6">
    <name type="scientific">Thalassomonas viridans</name>
    <dbReference type="NCBI Taxonomy" id="137584"/>
    <lineage>
        <taxon>Bacteria</taxon>
        <taxon>Pseudomonadati</taxon>
        <taxon>Pseudomonadota</taxon>
        <taxon>Gammaproteobacteria</taxon>
        <taxon>Alteromonadales</taxon>
        <taxon>Colwelliaceae</taxon>
        <taxon>Thalassomonas</taxon>
    </lineage>
</organism>
<feature type="compositionally biased region" description="Polar residues" evidence="3">
    <location>
        <begin position="1"/>
        <end position="12"/>
    </location>
</feature>
<dbReference type="Pfam" id="PF04379">
    <property type="entry name" value="DUF525"/>
    <property type="match status" value="1"/>
</dbReference>
<feature type="domain" description="ApaG" evidence="4">
    <location>
        <begin position="20"/>
        <end position="144"/>
    </location>
</feature>
<dbReference type="EMBL" id="CP059733">
    <property type="protein sequence ID" value="WDE04898.1"/>
    <property type="molecule type" value="Genomic_DNA"/>
</dbReference>
<gene>
    <name evidence="2 5" type="primary">apaG</name>
    <name evidence="5" type="ORF">SG34_026935</name>
</gene>
<dbReference type="InterPro" id="IPR050718">
    <property type="entry name" value="ApaG-like"/>
</dbReference>
<dbReference type="InterPro" id="IPR023065">
    <property type="entry name" value="Uncharacterised_ApaG"/>
</dbReference>
<dbReference type="SUPFAM" id="SSF110069">
    <property type="entry name" value="ApaG-like"/>
    <property type="match status" value="1"/>
</dbReference>
<evidence type="ECO:0000256" key="2">
    <source>
        <dbReference type="HAMAP-Rule" id="MF_00791"/>
    </source>
</evidence>
<proteinExistence type="inferred from homology"/>
<dbReference type="AlphaFoldDB" id="A0AAE9Z443"/>
<dbReference type="Proteomes" id="UP000032352">
    <property type="component" value="Chromosome"/>
</dbReference>
<reference evidence="5 6" key="2">
    <citation type="journal article" date="2022" name="Mar. Drugs">
        <title>Bioassay-Guided Fractionation Leads to the Detection of Cholic Acid Generated by the Rare Thalassomonas sp.</title>
        <authorList>
            <person name="Pheiffer F."/>
            <person name="Schneider Y.K."/>
            <person name="Hansen E.H."/>
            <person name="Andersen J.H."/>
            <person name="Isaksson J."/>
            <person name="Busche T."/>
            <person name="R C."/>
            <person name="Kalinowski J."/>
            <person name="Zyl L.V."/>
            <person name="Trindade M."/>
        </authorList>
    </citation>
    <scope>NUCLEOTIDE SEQUENCE [LARGE SCALE GENOMIC DNA]</scope>
    <source>
        <strain evidence="5 6">XOM25</strain>
    </source>
</reference>
<sequence>MNEWNTSSSQGPDSPAARSADVSSAISVSAETDYLPEQSLPQEQTYAFCYTITITNNSDQAVRLLARSWLITDADGETSVVEGEGVVGQTPEILPGASFTYTSGSVFKTPVGTMQGYYQLQNRQGEYLRAEIPVFRLAMPNILN</sequence>
<evidence type="ECO:0000259" key="4">
    <source>
        <dbReference type="PROSITE" id="PS51087"/>
    </source>
</evidence>
<dbReference type="HAMAP" id="MF_00791">
    <property type="entry name" value="ApaG"/>
    <property type="match status" value="1"/>
</dbReference>
<accession>A0AAE9Z443</accession>
<name>A0AAE9Z443_9GAMM</name>
<evidence type="ECO:0000313" key="5">
    <source>
        <dbReference type="EMBL" id="WDE04898.1"/>
    </source>
</evidence>
<dbReference type="PANTHER" id="PTHR47191">
    <property type="entry name" value="OS05G0170800 PROTEIN"/>
    <property type="match status" value="1"/>
</dbReference>
<evidence type="ECO:0000256" key="3">
    <source>
        <dbReference type="SAM" id="MobiDB-lite"/>
    </source>
</evidence>
<dbReference type="InterPro" id="IPR007474">
    <property type="entry name" value="ApaG_domain"/>
</dbReference>
<keyword evidence="6" id="KW-1185">Reference proteome</keyword>
<feature type="region of interest" description="Disordered" evidence="3">
    <location>
        <begin position="1"/>
        <end position="24"/>
    </location>
</feature>
<dbReference type="InterPro" id="IPR036767">
    <property type="entry name" value="ApaG_sf"/>
</dbReference>
<dbReference type="RefSeq" id="WP_044841229.1">
    <property type="nucleotide sequence ID" value="NZ_CP059733.1"/>
</dbReference>